<dbReference type="GO" id="GO:0047474">
    <property type="term" value="F:long-chain fatty acid--protein ligase activity"/>
    <property type="evidence" value="ECO:0007669"/>
    <property type="project" value="InterPro"/>
</dbReference>
<name>A0A951IU46_9BACT</name>
<comment type="caution">
    <text evidence="2">The sequence shown here is derived from an EMBL/GenBank/DDBJ whole genome shotgun (WGS) entry which is preliminary data.</text>
</comment>
<sequence length="337" mass="39177">MTNYKTTKYFKSFEQDIPDIDQIIFENKALELFRFQAEHNKVYRAYIQARGLDVSLVGKIEEIPFLPIRFFKDHKVVCGDHQDFSNYYSSSGTTGMITSRHYFWSEEFYLQHSLTLFQKEYGDIRDFHILALLPAYLERKGSSLVSMAQYFIEQSKSPYSGFYLYNQKDLVETLKLLKGKKGKILLLGVTFALLDLAESTHDLPDIPQLIVMETGGMKGRRKEMVREEVHEILKKFFQKEKIHSEYGMTELMSQAYSKGDGKYLLPPTMKVLLREVNDPFVYTKRKQGGINVIDLANFHSCAFIETKDLGRFDENGYLEILGRMDNSELRGCNLMVN</sequence>
<keyword evidence="3" id="KW-1185">Reference proteome</keyword>
<dbReference type="Proteomes" id="UP000727490">
    <property type="component" value="Unassembled WGS sequence"/>
</dbReference>
<dbReference type="Pfam" id="PF04443">
    <property type="entry name" value="LuxE"/>
    <property type="match status" value="1"/>
</dbReference>
<dbReference type="RefSeq" id="WP_219286000.1">
    <property type="nucleotide sequence ID" value="NZ_RPHB01000001.1"/>
</dbReference>
<reference evidence="2 3" key="1">
    <citation type="journal article" date="2020" name="Syst. Appl. Microbiol.">
        <title>Arthrospiribacter ruber gen. nov., sp. nov., a novel bacterium isolated from Arthrospira cultures.</title>
        <authorList>
            <person name="Waleron M."/>
            <person name="Misztak A."/>
            <person name="Waleron M.M."/>
            <person name="Furmaniak M."/>
            <person name="Mrozik A."/>
            <person name="Waleron K."/>
        </authorList>
    </citation>
    <scope>NUCLEOTIDE SEQUENCE [LARGE SCALE GENOMIC DNA]</scope>
    <source>
        <strain evidence="2 3">DPMB0001</strain>
    </source>
</reference>
<evidence type="ECO:0000259" key="1">
    <source>
        <dbReference type="Pfam" id="PF04443"/>
    </source>
</evidence>
<dbReference type="AlphaFoldDB" id="A0A951IU46"/>
<evidence type="ECO:0000313" key="2">
    <source>
        <dbReference type="EMBL" id="MBW3466201.1"/>
    </source>
</evidence>
<organism evidence="2 3">
    <name type="scientific">Arthrospiribacter ruber</name>
    <dbReference type="NCBI Taxonomy" id="2487934"/>
    <lineage>
        <taxon>Bacteria</taxon>
        <taxon>Pseudomonadati</taxon>
        <taxon>Bacteroidota</taxon>
        <taxon>Cytophagia</taxon>
        <taxon>Cytophagales</taxon>
        <taxon>Cyclobacteriaceae</taxon>
        <taxon>Arthrospiribacter</taxon>
    </lineage>
</organism>
<feature type="domain" description="Acyl-protein synthetase LuxE" evidence="1">
    <location>
        <begin position="22"/>
        <end position="96"/>
    </location>
</feature>
<protein>
    <submittedName>
        <fullName evidence="2">Acyl transferase</fullName>
    </submittedName>
</protein>
<accession>A0A951IU46</accession>
<proteinExistence type="predicted"/>
<keyword evidence="2" id="KW-0808">Transferase</keyword>
<dbReference type="InterPro" id="IPR007534">
    <property type="entry name" value="LuxE"/>
</dbReference>
<dbReference type="EMBL" id="RPHB01000001">
    <property type="protein sequence ID" value="MBW3466201.1"/>
    <property type="molecule type" value="Genomic_DNA"/>
</dbReference>
<gene>
    <name evidence="2" type="ORF">EGN73_00010</name>
</gene>
<evidence type="ECO:0000313" key="3">
    <source>
        <dbReference type="Proteomes" id="UP000727490"/>
    </source>
</evidence>
<dbReference type="GO" id="GO:0016740">
    <property type="term" value="F:transferase activity"/>
    <property type="evidence" value="ECO:0007669"/>
    <property type="project" value="UniProtKB-KW"/>
</dbReference>
<dbReference type="GO" id="GO:0008218">
    <property type="term" value="P:bioluminescence"/>
    <property type="evidence" value="ECO:0007669"/>
    <property type="project" value="InterPro"/>
</dbReference>